<dbReference type="Proteomes" id="UP000800039">
    <property type="component" value="Unassembled WGS sequence"/>
</dbReference>
<organism evidence="1 2">
    <name type="scientific">Cucurbitaria berberidis CBS 394.84</name>
    <dbReference type="NCBI Taxonomy" id="1168544"/>
    <lineage>
        <taxon>Eukaryota</taxon>
        <taxon>Fungi</taxon>
        <taxon>Dikarya</taxon>
        <taxon>Ascomycota</taxon>
        <taxon>Pezizomycotina</taxon>
        <taxon>Dothideomycetes</taxon>
        <taxon>Pleosporomycetidae</taxon>
        <taxon>Pleosporales</taxon>
        <taxon>Pleosporineae</taxon>
        <taxon>Cucurbitariaceae</taxon>
        <taxon>Cucurbitaria</taxon>
    </lineage>
</organism>
<dbReference type="GeneID" id="63854824"/>
<dbReference type="AlphaFoldDB" id="A0A9P4GU93"/>
<gene>
    <name evidence="1" type="ORF">K460DRAFT_413015</name>
</gene>
<sequence length="265" mass="30966">MPELLDMPAEIINRICRFVGREFDPSTQEIFYRDQDFYALRLTCQELYSNTLYDASMRFPLKFLKIAFNYPSLVTLIRLTKARYIRDRIRRVHLVRDYGNRRDELVQTVWDRIRAMIREEEATNFTRSGEAVYMLAQCLRNLRGANLFDTVMYEDGFPDVIGQAAVFEAVIAAQLPREDVVRLSIDLRYIQSRGGVGRWGDITDIVGVYRPLIRDAVITAPVFKDLIIPPRNRPGFHNQNFRLTHQKLDRVKDAIEVDSAFISHQ</sequence>
<reference evidence="1" key="1">
    <citation type="submission" date="2020-01" db="EMBL/GenBank/DDBJ databases">
        <authorList>
            <consortium name="DOE Joint Genome Institute"/>
            <person name="Haridas S."/>
            <person name="Albert R."/>
            <person name="Binder M."/>
            <person name="Bloem J."/>
            <person name="Labutti K."/>
            <person name="Salamov A."/>
            <person name="Andreopoulos B."/>
            <person name="Baker S.E."/>
            <person name="Barry K."/>
            <person name="Bills G."/>
            <person name="Bluhm B.H."/>
            <person name="Cannon C."/>
            <person name="Castanera R."/>
            <person name="Culley D.E."/>
            <person name="Daum C."/>
            <person name="Ezra D."/>
            <person name="Gonzalez J.B."/>
            <person name="Henrissat B."/>
            <person name="Kuo A."/>
            <person name="Liang C."/>
            <person name="Lipzen A."/>
            <person name="Lutzoni F."/>
            <person name="Magnuson J."/>
            <person name="Mondo S."/>
            <person name="Nolan M."/>
            <person name="Ohm R."/>
            <person name="Pangilinan J."/>
            <person name="Park H.-J."/>
            <person name="Ramirez L."/>
            <person name="Alfaro M."/>
            <person name="Sun H."/>
            <person name="Tritt A."/>
            <person name="Yoshinaga Y."/>
            <person name="Zwiers L.-H."/>
            <person name="Turgeon B.G."/>
            <person name="Goodwin S.B."/>
            <person name="Spatafora J.W."/>
            <person name="Crous P.W."/>
            <person name="Grigoriev I.V."/>
        </authorList>
    </citation>
    <scope>NUCLEOTIDE SEQUENCE</scope>
    <source>
        <strain evidence="1">CBS 394.84</strain>
    </source>
</reference>
<dbReference type="EMBL" id="ML976614">
    <property type="protein sequence ID" value="KAF1851455.1"/>
    <property type="molecule type" value="Genomic_DNA"/>
</dbReference>
<dbReference type="OrthoDB" id="3770506at2759"/>
<comment type="caution">
    <text evidence="1">The sequence shown here is derived from an EMBL/GenBank/DDBJ whole genome shotgun (WGS) entry which is preliminary data.</text>
</comment>
<name>A0A9P4GU93_9PLEO</name>
<evidence type="ECO:0000313" key="2">
    <source>
        <dbReference type="Proteomes" id="UP000800039"/>
    </source>
</evidence>
<dbReference type="RefSeq" id="XP_040794018.1">
    <property type="nucleotide sequence ID" value="XM_040937574.1"/>
</dbReference>
<keyword evidence="2" id="KW-1185">Reference proteome</keyword>
<protein>
    <submittedName>
        <fullName evidence="1">Uncharacterized protein</fullName>
    </submittedName>
</protein>
<evidence type="ECO:0000313" key="1">
    <source>
        <dbReference type="EMBL" id="KAF1851455.1"/>
    </source>
</evidence>
<accession>A0A9P4GU93</accession>
<proteinExistence type="predicted"/>